<keyword evidence="2" id="KW-1185">Reference proteome</keyword>
<accession>A0A0C9WSX6</accession>
<name>A0A0C9WSX6_9AGAR</name>
<reference evidence="2" key="2">
    <citation type="submission" date="2015-01" db="EMBL/GenBank/DDBJ databases">
        <title>Evolutionary Origins and Diversification of the Mycorrhizal Mutualists.</title>
        <authorList>
            <consortium name="DOE Joint Genome Institute"/>
            <consortium name="Mycorrhizal Genomics Consortium"/>
            <person name="Kohler A."/>
            <person name="Kuo A."/>
            <person name="Nagy L.G."/>
            <person name="Floudas D."/>
            <person name="Copeland A."/>
            <person name="Barry K.W."/>
            <person name="Cichocki N."/>
            <person name="Veneault-Fourrey C."/>
            <person name="LaButti K."/>
            <person name="Lindquist E.A."/>
            <person name="Lipzen A."/>
            <person name="Lundell T."/>
            <person name="Morin E."/>
            <person name="Murat C."/>
            <person name="Riley R."/>
            <person name="Ohm R."/>
            <person name="Sun H."/>
            <person name="Tunlid A."/>
            <person name="Henrissat B."/>
            <person name="Grigoriev I.V."/>
            <person name="Hibbett D.S."/>
            <person name="Martin F."/>
        </authorList>
    </citation>
    <scope>NUCLEOTIDE SEQUENCE [LARGE SCALE GENOMIC DNA]</scope>
    <source>
        <strain evidence="2">LaAM-08-1</strain>
    </source>
</reference>
<protein>
    <submittedName>
        <fullName evidence="1">Uncharacterized protein</fullName>
    </submittedName>
</protein>
<dbReference type="HOGENOM" id="CLU_2746950_0_0_1"/>
<evidence type="ECO:0000313" key="1">
    <source>
        <dbReference type="EMBL" id="KIJ94920.1"/>
    </source>
</evidence>
<feature type="non-terminal residue" evidence="1">
    <location>
        <position position="1"/>
    </location>
</feature>
<organism evidence="1 2">
    <name type="scientific">Laccaria amethystina LaAM-08-1</name>
    <dbReference type="NCBI Taxonomy" id="1095629"/>
    <lineage>
        <taxon>Eukaryota</taxon>
        <taxon>Fungi</taxon>
        <taxon>Dikarya</taxon>
        <taxon>Basidiomycota</taxon>
        <taxon>Agaricomycotina</taxon>
        <taxon>Agaricomycetes</taxon>
        <taxon>Agaricomycetidae</taxon>
        <taxon>Agaricales</taxon>
        <taxon>Agaricineae</taxon>
        <taxon>Hydnangiaceae</taxon>
        <taxon>Laccaria</taxon>
    </lineage>
</organism>
<dbReference type="EMBL" id="KN838774">
    <property type="protein sequence ID" value="KIJ94920.1"/>
    <property type="molecule type" value="Genomic_DNA"/>
</dbReference>
<proteinExistence type="predicted"/>
<dbReference type="Proteomes" id="UP000054477">
    <property type="component" value="Unassembled WGS sequence"/>
</dbReference>
<gene>
    <name evidence="1" type="ORF">K443DRAFT_109647</name>
</gene>
<evidence type="ECO:0000313" key="2">
    <source>
        <dbReference type="Proteomes" id="UP000054477"/>
    </source>
</evidence>
<dbReference type="AlphaFoldDB" id="A0A0C9WSX6"/>
<sequence>FRKLREGVTIFVSWEKWPKKAGAYSKKEIDTERGKKNQKMMLDFMKIQKRSWTRINSTNTTMKRKKVYISI</sequence>
<reference evidence="1 2" key="1">
    <citation type="submission" date="2014-04" db="EMBL/GenBank/DDBJ databases">
        <authorList>
            <consortium name="DOE Joint Genome Institute"/>
            <person name="Kuo A."/>
            <person name="Kohler A."/>
            <person name="Nagy L.G."/>
            <person name="Floudas D."/>
            <person name="Copeland A."/>
            <person name="Barry K.W."/>
            <person name="Cichocki N."/>
            <person name="Veneault-Fourrey C."/>
            <person name="LaButti K."/>
            <person name="Lindquist E.A."/>
            <person name="Lipzen A."/>
            <person name="Lundell T."/>
            <person name="Morin E."/>
            <person name="Murat C."/>
            <person name="Sun H."/>
            <person name="Tunlid A."/>
            <person name="Henrissat B."/>
            <person name="Grigoriev I.V."/>
            <person name="Hibbett D.S."/>
            <person name="Martin F."/>
            <person name="Nordberg H.P."/>
            <person name="Cantor M.N."/>
            <person name="Hua S.X."/>
        </authorList>
    </citation>
    <scope>NUCLEOTIDE SEQUENCE [LARGE SCALE GENOMIC DNA]</scope>
    <source>
        <strain evidence="1 2">LaAM-08-1</strain>
    </source>
</reference>